<dbReference type="EMBL" id="AEDD01000009">
    <property type="protein sequence ID" value="EFM09742.1"/>
    <property type="molecule type" value="Genomic_DNA"/>
</dbReference>
<dbReference type="PANTHER" id="PTHR44943:SF8">
    <property type="entry name" value="TPR REPEAT-CONTAINING PROTEIN MJ0263"/>
    <property type="match status" value="1"/>
</dbReference>
<dbReference type="RefSeq" id="WP_006039233.1">
    <property type="nucleotide sequence ID" value="NZ_AEDD01000009.1"/>
</dbReference>
<evidence type="ECO:0000256" key="3">
    <source>
        <dbReference type="PROSITE-ProRule" id="PRU00339"/>
    </source>
</evidence>
<name>E0IC56_9BACL</name>
<keyword evidence="5" id="KW-1185">Reference proteome</keyword>
<feature type="repeat" description="TPR" evidence="3">
    <location>
        <begin position="37"/>
        <end position="70"/>
    </location>
</feature>
<evidence type="ECO:0000313" key="4">
    <source>
        <dbReference type="EMBL" id="EFM09742.1"/>
    </source>
</evidence>
<dbReference type="OrthoDB" id="2658522at2"/>
<dbReference type="SUPFAM" id="SSF48452">
    <property type="entry name" value="TPR-like"/>
    <property type="match status" value="1"/>
</dbReference>
<dbReference type="InterPro" id="IPR011990">
    <property type="entry name" value="TPR-like_helical_dom_sf"/>
</dbReference>
<dbReference type="SMART" id="SM00028">
    <property type="entry name" value="TPR"/>
    <property type="match status" value="3"/>
</dbReference>
<dbReference type="Gene3D" id="1.25.40.10">
    <property type="entry name" value="Tetratricopeptide repeat domain"/>
    <property type="match status" value="2"/>
</dbReference>
<evidence type="ECO:0000313" key="5">
    <source>
        <dbReference type="Proteomes" id="UP000005387"/>
    </source>
</evidence>
<evidence type="ECO:0000256" key="2">
    <source>
        <dbReference type="ARBA" id="ARBA00022803"/>
    </source>
</evidence>
<dbReference type="STRING" id="717606.PaecuDRAFT_3245"/>
<accession>E0IC56</accession>
<keyword evidence="1" id="KW-0677">Repeat</keyword>
<dbReference type="InterPro" id="IPR019734">
    <property type="entry name" value="TPR_rpt"/>
</dbReference>
<dbReference type="AlphaFoldDB" id="E0IC56"/>
<keyword evidence="2 3" id="KW-0802">TPR repeat</keyword>
<feature type="repeat" description="TPR" evidence="3">
    <location>
        <begin position="118"/>
        <end position="151"/>
    </location>
</feature>
<dbReference type="Pfam" id="PF13432">
    <property type="entry name" value="TPR_16"/>
    <property type="match status" value="1"/>
</dbReference>
<sequence length="181" mass="20884">MEGDDCLKQAYGCILRNDFEGAIRWFERAIAADPDNASYYYKCSISYSRSGKWDRALYYALRAVELDPEQKAHVYQLHTVQASLLVSSARFDMAQHPPDAASAIHTLQEAIELDPLSFDAFFLLGEAYALLNRLDDAVRCALEAIRLNPGDDSARTLFADMSRKRRALRYRQQRRQRRRNR</sequence>
<organism evidence="4 5">
    <name type="scientific">Paenibacillus curdlanolyticus YK9</name>
    <dbReference type="NCBI Taxonomy" id="717606"/>
    <lineage>
        <taxon>Bacteria</taxon>
        <taxon>Bacillati</taxon>
        <taxon>Bacillota</taxon>
        <taxon>Bacilli</taxon>
        <taxon>Bacillales</taxon>
        <taxon>Paenibacillaceae</taxon>
        <taxon>Paenibacillus</taxon>
    </lineage>
</organism>
<dbReference type="eggNOG" id="COG4783">
    <property type="taxonomic scope" value="Bacteria"/>
</dbReference>
<dbReference type="PANTHER" id="PTHR44943">
    <property type="entry name" value="CELLULOSE SYNTHASE OPERON PROTEIN C"/>
    <property type="match status" value="1"/>
</dbReference>
<reference evidence="4 5" key="1">
    <citation type="submission" date="2010-07" db="EMBL/GenBank/DDBJ databases">
        <title>The draft genome of Paenibacillus curdlanolyticus YK9.</title>
        <authorList>
            <consortium name="US DOE Joint Genome Institute (JGI-PGF)"/>
            <person name="Lucas S."/>
            <person name="Copeland A."/>
            <person name="Lapidus A."/>
            <person name="Cheng J.-F."/>
            <person name="Bruce D."/>
            <person name="Goodwin L."/>
            <person name="Pitluck S."/>
            <person name="Land M.L."/>
            <person name="Hauser L."/>
            <person name="Chang Y.-J."/>
            <person name="Jeffries C."/>
            <person name="Anderson I.J."/>
            <person name="Johnson E."/>
            <person name="Loganathan U."/>
            <person name="Mulhopadhyay B."/>
            <person name="Kyrpides N."/>
            <person name="Woyke T.J."/>
        </authorList>
    </citation>
    <scope>NUCLEOTIDE SEQUENCE [LARGE SCALE GENOMIC DNA]</scope>
    <source>
        <strain evidence="4 5">YK9</strain>
    </source>
</reference>
<dbReference type="PROSITE" id="PS50005">
    <property type="entry name" value="TPR"/>
    <property type="match status" value="2"/>
</dbReference>
<gene>
    <name evidence="4" type="ORF">PaecuDRAFT_3245</name>
</gene>
<evidence type="ECO:0000256" key="1">
    <source>
        <dbReference type="ARBA" id="ARBA00022737"/>
    </source>
</evidence>
<protein>
    <submittedName>
        <fullName evidence="4">TPR repeat-containing protein</fullName>
    </submittedName>
</protein>
<dbReference type="Proteomes" id="UP000005387">
    <property type="component" value="Unassembled WGS sequence"/>
</dbReference>
<dbReference type="Pfam" id="PF13414">
    <property type="entry name" value="TPR_11"/>
    <property type="match status" value="1"/>
</dbReference>
<dbReference type="InterPro" id="IPR051685">
    <property type="entry name" value="Ycf3/AcsC/BcsC/TPR_MFPF"/>
</dbReference>
<proteinExistence type="predicted"/>